<comment type="cofactor">
    <cofactor evidence="17">
        <name>Mg(2+)</name>
        <dbReference type="ChEBI" id="CHEBI:18420"/>
    </cofactor>
    <text evidence="17">Binds 2 magnesium ions per subunit.</text>
</comment>
<keyword evidence="20" id="KW-1185">Reference proteome</keyword>
<keyword evidence="14 17" id="KW-0234">DNA repair</keyword>
<dbReference type="CDD" id="cd03586">
    <property type="entry name" value="PolY_Pol_IV_kappa"/>
    <property type="match status" value="1"/>
</dbReference>
<dbReference type="Gene3D" id="3.30.70.270">
    <property type="match status" value="1"/>
</dbReference>
<evidence type="ECO:0000256" key="3">
    <source>
        <dbReference type="ARBA" id="ARBA00011245"/>
    </source>
</evidence>
<evidence type="ECO:0000259" key="18">
    <source>
        <dbReference type="PROSITE" id="PS50173"/>
    </source>
</evidence>
<dbReference type="SUPFAM" id="SSF56672">
    <property type="entry name" value="DNA/RNA polymerases"/>
    <property type="match status" value="1"/>
</dbReference>
<dbReference type="FunFam" id="3.40.1170.60:FF:000001">
    <property type="entry name" value="DNA polymerase IV"/>
    <property type="match status" value="1"/>
</dbReference>
<dbReference type="OrthoDB" id="9808813at2"/>
<keyword evidence="6 17" id="KW-0808">Transferase</keyword>
<dbReference type="Pfam" id="PF00817">
    <property type="entry name" value="IMS"/>
    <property type="match status" value="1"/>
</dbReference>
<keyword evidence="9 17" id="KW-0479">Metal-binding</keyword>
<name>A0A2S7K2E7_9PROT</name>
<comment type="subunit">
    <text evidence="3 17">Monomer.</text>
</comment>
<keyword evidence="7 17" id="KW-0548">Nucleotidyltransferase</keyword>
<dbReference type="InterPro" id="IPR043128">
    <property type="entry name" value="Rev_trsase/Diguanyl_cyclase"/>
</dbReference>
<evidence type="ECO:0000256" key="13">
    <source>
        <dbReference type="ARBA" id="ARBA00023125"/>
    </source>
</evidence>
<dbReference type="InterPro" id="IPR022880">
    <property type="entry name" value="DNApol_IV"/>
</dbReference>
<dbReference type="GO" id="GO:0042276">
    <property type="term" value="P:error-prone translesion synthesis"/>
    <property type="evidence" value="ECO:0007669"/>
    <property type="project" value="TreeGrafter"/>
</dbReference>
<evidence type="ECO:0000256" key="2">
    <source>
        <dbReference type="ARBA" id="ARBA00010945"/>
    </source>
</evidence>
<keyword evidence="10 17" id="KW-0227">DNA damage</keyword>
<keyword evidence="12 17" id="KW-0239">DNA-directed DNA polymerase</keyword>
<keyword evidence="8 17" id="KW-0235">DNA replication</keyword>
<evidence type="ECO:0000256" key="16">
    <source>
        <dbReference type="ARBA" id="ARBA00049244"/>
    </source>
</evidence>
<feature type="binding site" evidence="17">
    <location>
        <position position="145"/>
    </location>
    <ligand>
        <name>Mg(2+)</name>
        <dbReference type="ChEBI" id="CHEBI:18420"/>
    </ligand>
</feature>
<dbReference type="InterPro" id="IPR050116">
    <property type="entry name" value="DNA_polymerase-Y"/>
</dbReference>
<evidence type="ECO:0000313" key="20">
    <source>
        <dbReference type="Proteomes" id="UP000239504"/>
    </source>
</evidence>
<evidence type="ECO:0000256" key="10">
    <source>
        <dbReference type="ARBA" id="ARBA00022763"/>
    </source>
</evidence>
<dbReference type="InterPro" id="IPR053848">
    <property type="entry name" value="IMS_HHH_1"/>
</dbReference>
<dbReference type="HAMAP" id="MF_01113">
    <property type="entry name" value="DNApol_IV"/>
    <property type="match status" value="1"/>
</dbReference>
<dbReference type="GO" id="GO:0000287">
    <property type="term" value="F:magnesium ion binding"/>
    <property type="evidence" value="ECO:0007669"/>
    <property type="project" value="UniProtKB-UniRule"/>
</dbReference>
<dbReference type="AlphaFoldDB" id="A0A2S7K2E7"/>
<gene>
    <name evidence="17" type="primary">dinB</name>
    <name evidence="19" type="ORF">CW354_14345</name>
</gene>
<dbReference type="GO" id="GO:0003887">
    <property type="term" value="F:DNA-directed DNA polymerase activity"/>
    <property type="evidence" value="ECO:0007669"/>
    <property type="project" value="UniProtKB-UniRule"/>
</dbReference>
<comment type="function">
    <text evidence="15 17">Poorly processive, error-prone DNA polymerase involved in untargeted mutagenesis. Copies undamaged DNA at stalled replication forks, which arise in vivo from mismatched or misaligned primer ends. These misaligned primers can be extended by PolIV. Exhibits no 3'-5' exonuclease (proofreading) activity. May be involved in translesional synthesis, in conjunction with the beta clamp from PolIII.</text>
</comment>
<reference evidence="19 20" key="1">
    <citation type="submission" date="2017-12" db="EMBL/GenBank/DDBJ databases">
        <authorList>
            <person name="Hurst M.R.H."/>
        </authorList>
    </citation>
    <scope>NUCLEOTIDE SEQUENCE [LARGE SCALE GENOMIC DNA]</scope>
    <source>
        <strain evidence="19 20">SY-3-19</strain>
    </source>
</reference>
<dbReference type="NCBIfam" id="NF002677">
    <property type="entry name" value="PRK02406.1"/>
    <property type="match status" value="1"/>
</dbReference>
<dbReference type="PANTHER" id="PTHR11076:SF33">
    <property type="entry name" value="DNA POLYMERASE KAPPA"/>
    <property type="match status" value="1"/>
</dbReference>
<evidence type="ECO:0000256" key="12">
    <source>
        <dbReference type="ARBA" id="ARBA00022932"/>
    </source>
</evidence>
<dbReference type="Gene3D" id="3.30.1490.100">
    <property type="entry name" value="DNA polymerase, Y-family, little finger domain"/>
    <property type="match status" value="1"/>
</dbReference>
<keyword evidence="11 17" id="KW-0460">Magnesium</keyword>
<dbReference type="InterPro" id="IPR036775">
    <property type="entry name" value="DNA_pol_Y-fam_lit_finger_sf"/>
</dbReference>
<evidence type="ECO:0000256" key="11">
    <source>
        <dbReference type="ARBA" id="ARBA00022842"/>
    </source>
</evidence>
<keyword evidence="5 17" id="KW-0963">Cytoplasm</keyword>
<protein>
    <recommendedName>
        <fullName evidence="17">DNA polymerase IV</fullName>
        <shortName evidence="17">Pol IV</shortName>
        <ecNumber evidence="17">2.7.7.7</ecNumber>
    </recommendedName>
</protein>
<dbReference type="Gene3D" id="3.40.1170.60">
    <property type="match status" value="1"/>
</dbReference>
<dbReference type="GO" id="GO:0003684">
    <property type="term" value="F:damaged DNA binding"/>
    <property type="evidence" value="ECO:0007669"/>
    <property type="project" value="InterPro"/>
</dbReference>
<dbReference type="Pfam" id="PF11799">
    <property type="entry name" value="IMS_C"/>
    <property type="match status" value="1"/>
</dbReference>
<evidence type="ECO:0000256" key="14">
    <source>
        <dbReference type="ARBA" id="ARBA00023204"/>
    </source>
</evidence>
<dbReference type="EMBL" id="PJCH01000011">
    <property type="protein sequence ID" value="PQA86673.1"/>
    <property type="molecule type" value="Genomic_DNA"/>
</dbReference>
<comment type="caution">
    <text evidence="19">The sequence shown here is derived from an EMBL/GenBank/DDBJ whole genome shotgun (WGS) entry which is preliminary data.</text>
</comment>
<dbReference type="InterPro" id="IPR043502">
    <property type="entry name" value="DNA/RNA_pol_sf"/>
</dbReference>
<dbReference type="Pfam" id="PF21999">
    <property type="entry name" value="IMS_HHH_1"/>
    <property type="match status" value="1"/>
</dbReference>
<keyword evidence="13 17" id="KW-0238">DNA-binding</keyword>
<dbReference type="Gene3D" id="1.10.150.20">
    <property type="entry name" value="5' to 3' exonuclease, C-terminal subdomain"/>
    <property type="match status" value="1"/>
</dbReference>
<comment type="catalytic activity">
    <reaction evidence="16 17">
        <text>DNA(n) + a 2'-deoxyribonucleoside 5'-triphosphate = DNA(n+1) + diphosphate</text>
        <dbReference type="Rhea" id="RHEA:22508"/>
        <dbReference type="Rhea" id="RHEA-COMP:17339"/>
        <dbReference type="Rhea" id="RHEA-COMP:17340"/>
        <dbReference type="ChEBI" id="CHEBI:33019"/>
        <dbReference type="ChEBI" id="CHEBI:61560"/>
        <dbReference type="ChEBI" id="CHEBI:173112"/>
        <dbReference type="EC" id="2.7.7.7"/>
    </reaction>
</comment>
<feature type="domain" description="UmuC" evidence="18">
    <location>
        <begin position="48"/>
        <end position="228"/>
    </location>
</feature>
<evidence type="ECO:0000256" key="4">
    <source>
        <dbReference type="ARBA" id="ARBA00022457"/>
    </source>
</evidence>
<evidence type="ECO:0000256" key="9">
    <source>
        <dbReference type="ARBA" id="ARBA00022723"/>
    </source>
</evidence>
<evidence type="ECO:0000256" key="1">
    <source>
        <dbReference type="ARBA" id="ARBA00004496"/>
    </source>
</evidence>
<dbReference type="GO" id="GO:0006261">
    <property type="term" value="P:DNA-templated DNA replication"/>
    <property type="evidence" value="ECO:0007669"/>
    <property type="project" value="UniProtKB-UniRule"/>
</dbReference>
<evidence type="ECO:0000256" key="6">
    <source>
        <dbReference type="ARBA" id="ARBA00022679"/>
    </source>
</evidence>
<dbReference type="GO" id="GO:0006281">
    <property type="term" value="P:DNA repair"/>
    <property type="evidence" value="ECO:0007669"/>
    <property type="project" value="UniProtKB-UniRule"/>
</dbReference>
<organism evidence="19 20">
    <name type="scientific">Hyphococcus luteus</name>
    <dbReference type="NCBI Taxonomy" id="2058213"/>
    <lineage>
        <taxon>Bacteria</taxon>
        <taxon>Pseudomonadati</taxon>
        <taxon>Pseudomonadota</taxon>
        <taxon>Alphaproteobacteria</taxon>
        <taxon>Parvularculales</taxon>
        <taxon>Parvularculaceae</taxon>
        <taxon>Hyphococcus</taxon>
    </lineage>
</organism>
<dbReference type="PANTHER" id="PTHR11076">
    <property type="entry name" value="DNA REPAIR POLYMERASE UMUC / TRANSFERASE FAMILY MEMBER"/>
    <property type="match status" value="1"/>
</dbReference>
<evidence type="ECO:0000256" key="17">
    <source>
        <dbReference type="HAMAP-Rule" id="MF_01113"/>
    </source>
</evidence>
<evidence type="ECO:0000256" key="7">
    <source>
        <dbReference type="ARBA" id="ARBA00022695"/>
    </source>
</evidence>
<dbReference type="RefSeq" id="WP_104830791.1">
    <property type="nucleotide sequence ID" value="NZ_PJCH01000011.1"/>
</dbReference>
<comment type="similarity">
    <text evidence="2 17">Belongs to the DNA polymerase type-Y family.</text>
</comment>
<feature type="active site" evidence="17">
    <location>
        <position position="146"/>
    </location>
</feature>
<accession>A0A2S7K2E7</accession>
<dbReference type="SUPFAM" id="SSF100879">
    <property type="entry name" value="Lesion bypass DNA polymerase (Y-family), little finger domain"/>
    <property type="match status" value="1"/>
</dbReference>
<sequence length="432" mass="47221">MENFSGYSGFCRDCFAPFRESGDEAVRRCKACESVRIITHPELFSLSIAHLDCDAFYAAIEKRDDPSLEDKPVIIGGGVRGVVSTACYVARTYGVRSAMPMFKAREACPDAVIIKPNMEKYAKVGREVRKMMLDLTPMVEPLSIDEAFMDLTGTARIHGGPPAVTLARLQARVQAALGVTTSIGLSHNKFLAKMASDLDKPRGFSVIGKAETKEFLARQPVTMIWGVGRAMAAKLEQDGVKTIAQLQKADAASLAKRYGEMGLRLARLSQGEDSRAVKPERETKSVSSETTFNTDIRDAKWLEDVLWELCEKVSARMKASGFEGRTVTLKLKSADFKTITRRTTLDQPANLARVAFAAAKPMLHDAAGGKAYRLIGVGFSGLSFAGENQAAPDLFGESNEKIARTEKAIDAIREKFGRDAVKAGRTLRGPRR</sequence>
<dbReference type="Proteomes" id="UP000239504">
    <property type="component" value="Unassembled WGS sequence"/>
</dbReference>
<feature type="binding site" evidence="17">
    <location>
        <position position="52"/>
    </location>
    <ligand>
        <name>Mg(2+)</name>
        <dbReference type="ChEBI" id="CHEBI:18420"/>
    </ligand>
</feature>
<dbReference type="InterPro" id="IPR001126">
    <property type="entry name" value="UmuC"/>
</dbReference>
<evidence type="ECO:0000313" key="19">
    <source>
        <dbReference type="EMBL" id="PQA86673.1"/>
    </source>
</evidence>
<comment type="subcellular location">
    <subcellularLocation>
        <location evidence="1 17">Cytoplasm</location>
    </subcellularLocation>
</comment>
<evidence type="ECO:0000256" key="8">
    <source>
        <dbReference type="ARBA" id="ARBA00022705"/>
    </source>
</evidence>
<dbReference type="EC" id="2.7.7.7" evidence="17"/>
<keyword evidence="4 17" id="KW-0515">Mutator protein</keyword>
<dbReference type="NCBIfam" id="NF002751">
    <property type="entry name" value="PRK02794.1"/>
    <property type="match status" value="1"/>
</dbReference>
<dbReference type="GO" id="GO:0009432">
    <property type="term" value="P:SOS response"/>
    <property type="evidence" value="ECO:0007669"/>
    <property type="project" value="TreeGrafter"/>
</dbReference>
<dbReference type="PROSITE" id="PS50173">
    <property type="entry name" value="UMUC"/>
    <property type="match status" value="1"/>
</dbReference>
<feature type="site" description="Substrate discrimination" evidence="17">
    <location>
        <position position="57"/>
    </location>
</feature>
<dbReference type="GO" id="GO:0005829">
    <property type="term" value="C:cytosol"/>
    <property type="evidence" value="ECO:0007669"/>
    <property type="project" value="TreeGrafter"/>
</dbReference>
<dbReference type="InterPro" id="IPR017961">
    <property type="entry name" value="DNA_pol_Y-fam_little_finger"/>
</dbReference>
<evidence type="ECO:0000256" key="15">
    <source>
        <dbReference type="ARBA" id="ARBA00025589"/>
    </source>
</evidence>
<evidence type="ECO:0000256" key="5">
    <source>
        <dbReference type="ARBA" id="ARBA00022490"/>
    </source>
</evidence>
<proteinExistence type="inferred from homology"/>
<dbReference type="FunFam" id="3.30.1490.100:FF:000004">
    <property type="entry name" value="DNA polymerase IV"/>
    <property type="match status" value="1"/>
</dbReference>